<keyword evidence="1" id="KW-0732">Signal</keyword>
<evidence type="ECO:0000256" key="1">
    <source>
        <dbReference type="SAM" id="SignalP"/>
    </source>
</evidence>
<evidence type="ECO:0008006" key="4">
    <source>
        <dbReference type="Google" id="ProtNLM"/>
    </source>
</evidence>
<dbReference type="Pfam" id="PF06313">
    <property type="entry name" value="ACP53EA"/>
    <property type="match status" value="1"/>
</dbReference>
<feature type="chain" id="PRO_5006387673" description="Accessory gland protein 25" evidence="1">
    <location>
        <begin position="23"/>
        <end position="118"/>
    </location>
</feature>
<protein>
    <recommendedName>
        <fullName evidence="4">Accessory gland protein 25</fullName>
    </recommendedName>
</protein>
<feature type="signal peptide" evidence="1">
    <location>
        <begin position="1"/>
        <end position="22"/>
    </location>
</feature>
<dbReference type="KEGG" id="dmo:Dmoj_GI25881"/>
<proteinExistence type="predicted"/>
<name>A0A0Q9X9K6_DROMO</name>
<dbReference type="InParanoid" id="A0A0Q9X9K6"/>
<dbReference type="OrthoDB" id="7857847at2759"/>
<dbReference type="EMBL" id="CH933808">
    <property type="protein sequence ID" value="KRG05119.1"/>
    <property type="molecule type" value="Genomic_DNA"/>
</dbReference>
<evidence type="ECO:0000313" key="3">
    <source>
        <dbReference type="Proteomes" id="UP000009192"/>
    </source>
</evidence>
<gene>
    <name evidence="2" type="primary">Dmoj\GI25881</name>
    <name evidence="2" type="ORF">Dmoj_GI25881</name>
</gene>
<reference evidence="2 3" key="1">
    <citation type="journal article" date="2007" name="Nature">
        <title>Evolution of genes and genomes on the Drosophila phylogeny.</title>
        <authorList>
            <consortium name="Drosophila 12 Genomes Consortium"/>
            <person name="Clark A.G."/>
            <person name="Eisen M.B."/>
            <person name="Smith D.R."/>
            <person name="Bergman C.M."/>
            <person name="Oliver B."/>
            <person name="Markow T.A."/>
            <person name="Kaufman T.C."/>
            <person name="Kellis M."/>
            <person name="Gelbart W."/>
            <person name="Iyer V.N."/>
            <person name="Pollard D.A."/>
            <person name="Sackton T.B."/>
            <person name="Larracuente A.M."/>
            <person name="Singh N.D."/>
            <person name="Abad J.P."/>
            <person name="Abt D.N."/>
            <person name="Adryan B."/>
            <person name="Aguade M."/>
            <person name="Akashi H."/>
            <person name="Anderson W.W."/>
            <person name="Aquadro C.F."/>
            <person name="Ardell D.H."/>
            <person name="Arguello R."/>
            <person name="Artieri C.G."/>
            <person name="Barbash D.A."/>
            <person name="Barker D."/>
            <person name="Barsanti P."/>
            <person name="Batterham P."/>
            <person name="Batzoglou S."/>
            <person name="Begun D."/>
            <person name="Bhutkar A."/>
            <person name="Blanco E."/>
            <person name="Bosak S.A."/>
            <person name="Bradley R.K."/>
            <person name="Brand A.D."/>
            <person name="Brent M.R."/>
            <person name="Brooks A.N."/>
            <person name="Brown R.H."/>
            <person name="Butlin R.K."/>
            <person name="Caggese C."/>
            <person name="Calvi B.R."/>
            <person name="Bernardo de Carvalho A."/>
            <person name="Caspi A."/>
            <person name="Castrezana S."/>
            <person name="Celniker S.E."/>
            <person name="Chang J.L."/>
            <person name="Chapple C."/>
            <person name="Chatterji S."/>
            <person name="Chinwalla A."/>
            <person name="Civetta A."/>
            <person name="Clifton S.W."/>
            <person name="Comeron J.M."/>
            <person name="Costello J.C."/>
            <person name="Coyne J.A."/>
            <person name="Daub J."/>
            <person name="David R.G."/>
            <person name="Delcher A.L."/>
            <person name="Delehaunty K."/>
            <person name="Do C.B."/>
            <person name="Ebling H."/>
            <person name="Edwards K."/>
            <person name="Eickbush T."/>
            <person name="Evans J.D."/>
            <person name="Filipski A."/>
            <person name="Findeiss S."/>
            <person name="Freyhult E."/>
            <person name="Fulton L."/>
            <person name="Fulton R."/>
            <person name="Garcia A.C."/>
            <person name="Gardiner A."/>
            <person name="Garfield D.A."/>
            <person name="Garvin B.E."/>
            <person name="Gibson G."/>
            <person name="Gilbert D."/>
            <person name="Gnerre S."/>
            <person name="Godfrey J."/>
            <person name="Good R."/>
            <person name="Gotea V."/>
            <person name="Gravely B."/>
            <person name="Greenberg A.J."/>
            <person name="Griffiths-Jones S."/>
            <person name="Gross S."/>
            <person name="Guigo R."/>
            <person name="Gustafson E.A."/>
            <person name="Haerty W."/>
            <person name="Hahn M.W."/>
            <person name="Halligan D.L."/>
            <person name="Halpern A.L."/>
            <person name="Halter G.M."/>
            <person name="Han M.V."/>
            <person name="Heger A."/>
            <person name="Hillier L."/>
            <person name="Hinrichs A.S."/>
            <person name="Holmes I."/>
            <person name="Hoskins R.A."/>
            <person name="Hubisz M.J."/>
            <person name="Hultmark D."/>
            <person name="Huntley M.A."/>
            <person name="Jaffe D.B."/>
            <person name="Jagadeeshan S."/>
            <person name="Jeck W.R."/>
            <person name="Johnson J."/>
            <person name="Jones C.D."/>
            <person name="Jordan W.C."/>
            <person name="Karpen G.H."/>
            <person name="Kataoka E."/>
            <person name="Keightley P.D."/>
            <person name="Kheradpour P."/>
            <person name="Kirkness E.F."/>
            <person name="Koerich L.B."/>
            <person name="Kristiansen K."/>
            <person name="Kudrna D."/>
            <person name="Kulathinal R.J."/>
            <person name="Kumar S."/>
            <person name="Kwok R."/>
            <person name="Lander E."/>
            <person name="Langley C.H."/>
            <person name="Lapoint R."/>
            <person name="Lazzaro B.P."/>
            <person name="Lee S.J."/>
            <person name="Levesque L."/>
            <person name="Li R."/>
            <person name="Lin C.F."/>
            <person name="Lin M.F."/>
            <person name="Lindblad-Toh K."/>
            <person name="Llopart A."/>
            <person name="Long M."/>
            <person name="Low L."/>
            <person name="Lozovsky E."/>
            <person name="Lu J."/>
            <person name="Luo M."/>
            <person name="Machado C.A."/>
            <person name="Makalowski W."/>
            <person name="Marzo M."/>
            <person name="Matsuda M."/>
            <person name="Matzkin L."/>
            <person name="McAllister B."/>
            <person name="McBride C.S."/>
            <person name="McKernan B."/>
            <person name="McKernan K."/>
            <person name="Mendez-Lago M."/>
            <person name="Minx P."/>
            <person name="Mollenhauer M.U."/>
            <person name="Montooth K."/>
            <person name="Mount S.M."/>
            <person name="Mu X."/>
            <person name="Myers E."/>
            <person name="Negre B."/>
            <person name="Newfeld S."/>
            <person name="Nielsen R."/>
            <person name="Noor M.A."/>
            <person name="O'Grady P."/>
            <person name="Pachter L."/>
            <person name="Papaceit M."/>
            <person name="Parisi M.J."/>
            <person name="Parisi M."/>
            <person name="Parts L."/>
            <person name="Pedersen J.S."/>
            <person name="Pesole G."/>
            <person name="Phillippy A.M."/>
            <person name="Ponting C.P."/>
            <person name="Pop M."/>
            <person name="Porcelli D."/>
            <person name="Powell J.R."/>
            <person name="Prohaska S."/>
            <person name="Pruitt K."/>
            <person name="Puig M."/>
            <person name="Quesneville H."/>
            <person name="Ram K.R."/>
            <person name="Rand D."/>
            <person name="Rasmussen M.D."/>
            <person name="Reed L.K."/>
            <person name="Reenan R."/>
            <person name="Reily A."/>
            <person name="Remington K.A."/>
            <person name="Rieger T.T."/>
            <person name="Ritchie M.G."/>
            <person name="Robin C."/>
            <person name="Rogers Y.H."/>
            <person name="Rohde C."/>
            <person name="Rozas J."/>
            <person name="Rubenfield M.J."/>
            <person name="Ruiz A."/>
            <person name="Russo S."/>
            <person name="Salzberg S.L."/>
            <person name="Sanchez-Gracia A."/>
            <person name="Saranga D.J."/>
            <person name="Sato H."/>
            <person name="Schaeffer S.W."/>
            <person name="Schatz M.C."/>
            <person name="Schlenke T."/>
            <person name="Schwartz R."/>
            <person name="Segarra C."/>
            <person name="Singh R.S."/>
            <person name="Sirot L."/>
            <person name="Sirota M."/>
            <person name="Sisneros N.B."/>
            <person name="Smith C.D."/>
            <person name="Smith T.F."/>
            <person name="Spieth J."/>
            <person name="Stage D.E."/>
            <person name="Stark A."/>
            <person name="Stephan W."/>
            <person name="Strausberg R.L."/>
            <person name="Strempel S."/>
            <person name="Sturgill D."/>
            <person name="Sutton G."/>
            <person name="Sutton G.G."/>
            <person name="Tao W."/>
            <person name="Teichmann S."/>
            <person name="Tobari Y.N."/>
            <person name="Tomimura Y."/>
            <person name="Tsolas J.M."/>
            <person name="Valente V.L."/>
            <person name="Venter E."/>
            <person name="Venter J.C."/>
            <person name="Vicario S."/>
            <person name="Vieira F.G."/>
            <person name="Vilella A.J."/>
            <person name="Villasante A."/>
            <person name="Walenz B."/>
            <person name="Wang J."/>
            <person name="Wasserman M."/>
            <person name="Watts T."/>
            <person name="Wilson D."/>
            <person name="Wilson R.K."/>
            <person name="Wing R.A."/>
            <person name="Wolfner M.F."/>
            <person name="Wong A."/>
            <person name="Wong G.K."/>
            <person name="Wu C.I."/>
            <person name="Wu G."/>
            <person name="Yamamoto D."/>
            <person name="Yang H.P."/>
            <person name="Yang S.P."/>
            <person name="Yorke J.A."/>
            <person name="Yoshida K."/>
            <person name="Zdobnov E."/>
            <person name="Zhang P."/>
            <person name="Zhang Y."/>
            <person name="Zimin A.V."/>
            <person name="Baldwin J."/>
            <person name="Abdouelleil A."/>
            <person name="Abdulkadir J."/>
            <person name="Abebe A."/>
            <person name="Abera B."/>
            <person name="Abreu J."/>
            <person name="Acer S.C."/>
            <person name="Aftuck L."/>
            <person name="Alexander A."/>
            <person name="An P."/>
            <person name="Anderson E."/>
            <person name="Anderson S."/>
            <person name="Arachi H."/>
            <person name="Azer M."/>
            <person name="Bachantsang P."/>
            <person name="Barry A."/>
            <person name="Bayul T."/>
            <person name="Berlin A."/>
            <person name="Bessette D."/>
            <person name="Bloom T."/>
            <person name="Blye J."/>
            <person name="Boguslavskiy L."/>
            <person name="Bonnet C."/>
            <person name="Boukhgalter B."/>
            <person name="Bourzgui I."/>
            <person name="Brown A."/>
            <person name="Cahill P."/>
            <person name="Channer S."/>
            <person name="Cheshatsang Y."/>
            <person name="Chuda L."/>
            <person name="Citroen M."/>
            <person name="Collymore A."/>
            <person name="Cooke P."/>
            <person name="Costello M."/>
            <person name="D'Aco K."/>
            <person name="Daza R."/>
            <person name="De Haan G."/>
            <person name="DeGray S."/>
            <person name="DeMaso C."/>
            <person name="Dhargay N."/>
            <person name="Dooley K."/>
            <person name="Dooley E."/>
            <person name="Doricent M."/>
            <person name="Dorje P."/>
            <person name="Dorjee K."/>
            <person name="Dupes A."/>
            <person name="Elong R."/>
            <person name="Falk J."/>
            <person name="Farina A."/>
            <person name="Faro S."/>
            <person name="Ferguson D."/>
            <person name="Fisher S."/>
            <person name="Foley C.D."/>
            <person name="Franke A."/>
            <person name="Friedrich D."/>
            <person name="Gadbois L."/>
            <person name="Gearin G."/>
            <person name="Gearin C.R."/>
            <person name="Giannoukos G."/>
            <person name="Goode T."/>
            <person name="Graham J."/>
            <person name="Grandbois E."/>
            <person name="Grewal S."/>
            <person name="Gyaltsen K."/>
            <person name="Hafez N."/>
            <person name="Hagos B."/>
            <person name="Hall J."/>
            <person name="Henson C."/>
            <person name="Hollinger A."/>
            <person name="Honan T."/>
            <person name="Huard M.D."/>
            <person name="Hughes L."/>
            <person name="Hurhula B."/>
            <person name="Husby M.E."/>
            <person name="Kamat A."/>
            <person name="Kanga B."/>
            <person name="Kashin S."/>
            <person name="Khazanovich D."/>
            <person name="Kisner P."/>
            <person name="Lance K."/>
            <person name="Lara M."/>
            <person name="Lee W."/>
            <person name="Lennon N."/>
            <person name="Letendre F."/>
            <person name="LeVine R."/>
            <person name="Lipovsky A."/>
            <person name="Liu X."/>
            <person name="Liu J."/>
            <person name="Liu S."/>
            <person name="Lokyitsang T."/>
            <person name="Lokyitsang Y."/>
            <person name="Lubonja R."/>
            <person name="Lui A."/>
            <person name="MacDonald P."/>
            <person name="Magnisalis V."/>
            <person name="Maru K."/>
            <person name="Matthews C."/>
            <person name="McCusker W."/>
            <person name="McDonough S."/>
            <person name="Mehta T."/>
            <person name="Meldrim J."/>
            <person name="Meneus L."/>
            <person name="Mihai O."/>
            <person name="Mihalev A."/>
            <person name="Mihova T."/>
            <person name="Mittelman R."/>
            <person name="Mlenga V."/>
            <person name="Montmayeur A."/>
            <person name="Mulrain L."/>
            <person name="Navidi A."/>
            <person name="Naylor J."/>
            <person name="Negash T."/>
            <person name="Nguyen T."/>
            <person name="Nguyen N."/>
            <person name="Nicol R."/>
            <person name="Norbu C."/>
            <person name="Norbu N."/>
            <person name="Novod N."/>
            <person name="O'Neill B."/>
            <person name="Osman S."/>
            <person name="Markiewicz E."/>
            <person name="Oyono O.L."/>
            <person name="Patti C."/>
            <person name="Phunkhang P."/>
            <person name="Pierre F."/>
            <person name="Priest M."/>
            <person name="Raghuraman S."/>
            <person name="Rege F."/>
            <person name="Reyes R."/>
            <person name="Rise C."/>
            <person name="Rogov P."/>
            <person name="Ross K."/>
            <person name="Ryan E."/>
            <person name="Settipalli S."/>
            <person name="Shea T."/>
            <person name="Sherpa N."/>
            <person name="Shi L."/>
            <person name="Shih D."/>
            <person name="Sparrow T."/>
            <person name="Spaulding J."/>
            <person name="Stalker J."/>
            <person name="Stange-Thomann N."/>
            <person name="Stavropoulos S."/>
            <person name="Stone C."/>
            <person name="Strader C."/>
            <person name="Tesfaye S."/>
            <person name="Thomson T."/>
            <person name="Thoulutsang Y."/>
            <person name="Thoulutsang D."/>
            <person name="Topham K."/>
            <person name="Topping I."/>
            <person name="Tsamla T."/>
            <person name="Vassiliev H."/>
            <person name="Vo A."/>
            <person name="Wangchuk T."/>
            <person name="Wangdi T."/>
            <person name="Weiand M."/>
            <person name="Wilkinson J."/>
            <person name="Wilson A."/>
            <person name="Yadav S."/>
            <person name="Young G."/>
            <person name="Yu Q."/>
            <person name="Zembek L."/>
            <person name="Zhong D."/>
            <person name="Zimmer A."/>
            <person name="Zwirko Z."/>
            <person name="Jaffe D.B."/>
            <person name="Alvarez P."/>
            <person name="Brockman W."/>
            <person name="Butler J."/>
            <person name="Chin C."/>
            <person name="Gnerre S."/>
            <person name="Grabherr M."/>
            <person name="Kleber M."/>
            <person name="Mauceli E."/>
            <person name="MacCallum I."/>
        </authorList>
    </citation>
    <scope>NUCLEOTIDE SEQUENCE [LARGE SCALE GENOMIC DNA]</scope>
    <source>
        <strain evidence="3">Tucson 15081-1352.22</strain>
    </source>
</reference>
<organism evidence="2 3">
    <name type="scientific">Drosophila mojavensis</name>
    <name type="common">Fruit fly</name>
    <dbReference type="NCBI Taxonomy" id="7230"/>
    <lineage>
        <taxon>Eukaryota</taxon>
        <taxon>Metazoa</taxon>
        <taxon>Ecdysozoa</taxon>
        <taxon>Arthropoda</taxon>
        <taxon>Hexapoda</taxon>
        <taxon>Insecta</taxon>
        <taxon>Pterygota</taxon>
        <taxon>Neoptera</taxon>
        <taxon>Endopterygota</taxon>
        <taxon>Diptera</taxon>
        <taxon>Brachycera</taxon>
        <taxon>Muscomorpha</taxon>
        <taxon>Ephydroidea</taxon>
        <taxon>Drosophilidae</taxon>
        <taxon>Drosophila</taxon>
    </lineage>
</organism>
<dbReference type="InterPro" id="IPR009392">
    <property type="entry name" value="ACP53EA"/>
</dbReference>
<sequence>MQTVKSILLLSCLLVLGTNVKGFTVEDALTCAQVSAEGLSEVASVAIPALKESAACINFFPKKLRDLDLEYALLLGYQFIQKFTGSKKCVTALIARIEAVTKPALKKLEDAKCFPYNN</sequence>
<dbReference type="FunCoup" id="A0A0Q9X9K6">
    <property type="interactions" value="71"/>
</dbReference>
<evidence type="ECO:0000313" key="2">
    <source>
        <dbReference type="EMBL" id="KRG05119.1"/>
    </source>
</evidence>
<dbReference type="AlphaFoldDB" id="A0A0Q9X9K6"/>
<dbReference type="Proteomes" id="UP000009192">
    <property type="component" value="Unassembled WGS sequence"/>
</dbReference>
<keyword evidence="3" id="KW-1185">Reference proteome</keyword>
<accession>A0A0Q9X9K6</accession>